<feature type="transmembrane region" description="Helical" evidence="1">
    <location>
        <begin position="988"/>
        <end position="1006"/>
    </location>
</feature>
<reference evidence="3" key="1">
    <citation type="journal article" date="2018" name="Nat. Microbiol.">
        <title>Leveraging single-cell genomics to expand the fungal tree of life.</title>
        <authorList>
            <person name="Ahrendt S.R."/>
            <person name="Quandt C.A."/>
            <person name="Ciobanu D."/>
            <person name="Clum A."/>
            <person name="Salamov A."/>
            <person name="Andreopoulos B."/>
            <person name="Cheng J.F."/>
            <person name="Woyke T."/>
            <person name="Pelin A."/>
            <person name="Henrissat B."/>
            <person name="Reynolds N.K."/>
            <person name="Benny G.L."/>
            <person name="Smith M.E."/>
            <person name="James T.Y."/>
            <person name="Grigoriev I.V."/>
        </authorList>
    </citation>
    <scope>NUCLEOTIDE SEQUENCE [LARGE SCALE GENOMIC DNA]</scope>
    <source>
        <strain evidence="3">Benny S71-1</strain>
    </source>
</reference>
<feature type="transmembrane region" description="Helical" evidence="1">
    <location>
        <begin position="80"/>
        <end position="104"/>
    </location>
</feature>
<dbReference type="AlphaFoldDB" id="A0A4P9YZ00"/>
<name>A0A4P9YZ00_9FUNG</name>
<dbReference type="Proteomes" id="UP000278143">
    <property type="component" value="Unassembled WGS sequence"/>
</dbReference>
<dbReference type="GO" id="GO:0000166">
    <property type="term" value="F:nucleotide binding"/>
    <property type="evidence" value="ECO:0007669"/>
    <property type="project" value="InterPro"/>
</dbReference>
<dbReference type="SUPFAM" id="SSF81660">
    <property type="entry name" value="Metal cation-transporting ATPase, ATP-binding domain N"/>
    <property type="match status" value="1"/>
</dbReference>
<protein>
    <recommendedName>
        <fullName evidence="4">Cation-transporting P-type ATPase C-terminal domain-containing protein</fullName>
    </recommendedName>
</protein>
<dbReference type="PANTHER" id="PTHR13219:SF6">
    <property type="entry name" value="TRANSMEMBRANE PROTEIN 94"/>
    <property type="match status" value="1"/>
</dbReference>
<dbReference type="InterPro" id="IPR039720">
    <property type="entry name" value="TMEM94"/>
</dbReference>
<feature type="transmembrane region" description="Helical" evidence="1">
    <location>
        <begin position="119"/>
        <end position="137"/>
    </location>
</feature>
<sequence length="1181" mass="132533">MQLACSSVCINADSSGSNENPGWTAELNTVYGFPFLLSFLLRTNTNHDDSADRVRRSNRPSSRAQIIDERQTGRRPLVHYLKLAFAQPESIAILVTGLLLLSYYGYTRGLGHAYAQEDLIAGIGSIVVFILNGNVIMQEKRFADTEMLRRAQLLVGKLSKRQLQYNETSHIPDMPSIRMVRVVREGRHRRLFTNLLAKGDVVELALGEQAPADARWIADDAAAASTSTAEPFVLTRHTRFLPTDAMAADPTRTHYAFELLSTPFAQTLHDMLVRERPRSSFEGELSRMRLLWQRAICVVFVLAIFVVTLRFILLDIVELGRRDRVFEAYIQVVLVLMPMLPMGIITLIHLCRLCATARLITLFELLQASKSAFEESEEVDEFDEEAPPPTKDVHVKLAALCLKMFSLLRGKEQHHLTRSVDIIASLGNMTGVCALDREGTLCAERIGKLIHVPVNDQTVPTLNQLLVPNADDDMVMLDVEEAEATDHVHFEDAAWQDYLPTLKPLGLNFILNGHCWPTPSEPPMGPHLQSRSATLLPPVIRPISRQTCLCRAATEIGFTPATTQKFKRRGELCAAWDQRADVYLAATEAYEPQPSLMASIHEALGNGTFQLLSEGEPAMLLACCADYWDGQGLVPMNEEMLRRLMDFQQTAIINDLACIAFAYRPMMREELEGHARPVTQASNTIPFCTLGSPDQLAMSSNSNDDDTTVPDMVQLLDRQIFLGYATLLLQPKADVREFIEDLGMSGIRFVYFSPLREQPSKAFGDRIGLDTDWNSCIILSSYEEGVAGSQGYIEQHDIKARLPRGVEQVREHLKHVDDIPLHVSLFAECAPESNIGMMETFQAYGDIVCAMGSVLNDVNVPQFATANIAIGVEPLPRSGHREMSQIPSTIQETASALKQQRQQQQRQSTGRVPALVVSSLLNRLACSFTMKHDTSLYVLNQLIGEARQFLFAFRQAIAFFMVCSVSLALILFFSSCMVLPQALSAGEAIWTITIILPILCFSLVNAPQDPDIMKIMPGKNTEHRKPCWSTMLIYGIRLLLPTGMCVVVFILSLASSLNLDATAAFVFRDHRLWYDQGEREQQAIRYARQCCIFSYVYFMGNIIAQGIYTLVTMSAIAPSGASYSFSFLDLPWHVYFMVFAWPVVFMPVQELVKWRERIHYIQLQKRRKLEFNTKLGMHSPV</sequence>
<proteinExistence type="predicted"/>
<feature type="transmembrane region" description="Helical" evidence="1">
    <location>
        <begin position="1132"/>
        <end position="1152"/>
    </location>
</feature>
<keyword evidence="1" id="KW-0812">Transmembrane</keyword>
<gene>
    <name evidence="2" type="ORF">SYNPS1DRAFT_28921</name>
</gene>
<feature type="transmembrane region" description="Helical" evidence="1">
    <location>
        <begin position="295"/>
        <end position="316"/>
    </location>
</feature>
<keyword evidence="3" id="KW-1185">Reference proteome</keyword>
<keyword evidence="1" id="KW-0472">Membrane</keyword>
<organism evidence="2 3">
    <name type="scientific">Syncephalis pseudoplumigaleata</name>
    <dbReference type="NCBI Taxonomy" id="1712513"/>
    <lineage>
        <taxon>Eukaryota</taxon>
        <taxon>Fungi</taxon>
        <taxon>Fungi incertae sedis</taxon>
        <taxon>Zoopagomycota</taxon>
        <taxon>Zoopagomycotina</taxon>
        <taxon>Zoopagomycetes</taxon>
        <taxon>Zoopagales</taxon>
        <taxon>Piptocephalidaceae</taxon>
        <taxon>Syncephalis</taxon>
    </lineage>
</organism>
<dbReference type="OrthoDB" id="5568754at2759"/>
<dbReference type="InterPro" id="IPR023298">
    <property type="entry name" value="ATPase_P-typ_TM_dom_sf"/>
</dbReference>
<dbReference type="InterPro" id="IPR023299">
    <property type="entry name" value="ATPase_P-typ_cyto_dom_N"/>
</dbReference>
<dbReference type="EMBL" id="KZ989785">
    <property type="protein sequence ID" value="RKP25346.1"/>
    <property type="molecule type" value="Genomic_DNA"/>
</dbReference>
<keyword evidence="1" id="KW-1133">Transmembrane helix</keyword>
<evidence type="ECO:0000313" key="3">
    <source>
        <dbReference type="Proteomes" id="UP000278143"/>
    </source>
</evidence>
<feature type="transmembrane region" description="Helical" evidence="1">
    <location>
        <begin position="1027"/>
        <end position="1051"/>
    </location>
</feature>
<evidence type="ECO:0008006" key="4">
    <source>
        <dbReference type="Google" id="ProtNLM"/>
    </source>
</evidence>
<accession>A0A4P9YZ00</accession>
<evidence type="ECO:0000313" key="2">
    <source>
        <dbReference type="EMBL" id="RKP25346.1"/>
    </source>
</evidence>
<dbReference type="SUPFAM" id="SSF81665">
    <property type="entry name" value="Calcium ATPase, transmembrane domain M"/>
    <property type="match status" value="1"/>
</dbReference>
<dbReference type="PANTHER" id="PTHR13219">
    <property type="entry name" value="TRANSMEMBRANE PROTEIN 94"/>
    <property type="match status" value="1"/>
</dbReference>
<dbReference type="Gene3D" id="3.40.1110.10">
    <property type="entry name" value="Calcium-transporting ATPase, cytoplasmic domain N"/>
    <property type="match status" value="1"/>
</dbReference>
<dbReference type="Gene3D" id="1.20.1110.10">
    <property type="entry name" value="Calcium-transporting ATPase, transmembrane domain"/>
    <property type="match status" value="2"/>
</dbReference>
<feature type="transmembrane region" description="Helical" evidence="1">
    <location>
        <begin position="328"/>
        <end position="350"/>
    </location>
</feature>
<dbReference type="InterPro" id="IPR023214">
    <property type="entry name" value="HAD_sf"/>
</dbReference>
<dbReference type="Gene3D" id="2.70.150.10">
    <property type="entry name" value="Calcium-transporting ATPase, cytoplasmic transduction domain A"/>
    <property type="match status" value="1"/>
</dbReference>
<feature type="transmembrane region" description="Helical" evidence="1">
    <location>
        <begin position="957"/>
        <end position="982"/>
    </location>
</feature>
<evidence type="ECO:0000256" key="1">
    <source>
        <dbReference type="SAM" id="Phobius"/>
    </source>
</evidence>
<dbReference type="Gene3D" id="3.40.50.1000">
    <property type="entry name" value="HAD superfamily/HAD-like"/>
    <property type="match status" value="1"/>
</dbReference>